<dbReference type="AlphaFoldDB" id="A0A328VLY8"/>
<reference evidence="1 2" key="1">
    <citation type="submission" date="2016-08" db="EMBL/GenBank/DDBJ databases">
        <title>Analysis of Carbohydrate Active Enzymes in Thermogemmatispora T81 Reveals Carbohydrate Degradation Ability.</title>
        <authorList>
            <person name="Tomazini A."/>
            <person name="Lal S."/>
            <person name="Stott M."/>
            <person name="Henrissat B."/>
            <person name="Polikarpov I."/>
            <person name="Sparling R."/>
            <person name="Levin D.B."/>
        </authorList>
    </citation>
    <scope>NUCLEOTIDE SEQUENCE [LARGE SCALE GENOMIC DNA]</scope>
    <source>
        <strain evidence="1 2">T81</strain>
    </source>
</reference>
<dbReference type="EMBL" id="MCIF01000002">
    <property type="protein sequence ID" value="RAQ96184.1"/>
    <property type="molecule type" value="Genomic_DNA"/>
</dbReference>
<protein>
    <submittedName>
        <fullName evidence="1">Uncharacterized protein</fullName>
    </submittedName>
</protein>
<evidence type="ECO:0000313" key="2">
    <source>
        <dbReference type="Proteomes" id="UP000248706"/>
    </source>
</evidence>
<gene>
    <name evidence="1" type="ORF">A4R35_11630</name>
</gene>
<dbReference type="RefSeq" id="WP_112429550.1">
    <property type="nucleotide sequence ID" value="NZ_MCIF01000002.1"/>
</dbReference>
<proteinExistence type="predicted"/>
<name>A0A328VLY8_9CHLR</name>
<comment type="caution">
    <text evidence="1">The sequence shown here is derived from an EMBL/GenBank/DDBJ whole genome shotgun (WGS) entry which is preliminary data.</text>
</comment>
<organism evidence="1 2">
    <name type="scientific">Thermogemmatispora tikiterensis</name>
    <dbReference type="NCBI Taxonomy" id="1825093"/>
    <lineage>
        <taxon>Bacteria</taxon>
        <taxon>Bacillati</taxon>
        <taxon>Chloroflexota</taxon>
        <taxon>Ktedonobacteria</taxon>
        <taxon>Thermogemmatisporales</taxon>
        <taxon>Thermogemmatisporaceae</taxon>
        <taxon>Thermogemmatispora</taxon>
    </lineage>
</organism>
<evidence type="ECO:0000313" key="1">
    <source>
        <dbReference type="EMBL" id="RAQ96184.1"/>
    </source>
</evidence>
<accession>A0A328VLY8</accession>
<keyword evidence="2" id="KW-1185">Reference proteome</keyword>
<dbReference type="OrthoDB" id="161193at2"/>
<sequence>MSATFAELYAPALKEVFTVQARQRLAEGVDGLEYARSYAERGKPDFVLAFLLLVEAGDDLKRELLAYAYERRAVLSEQKAASFARQFRRPFPLVRQSARQDRLAAQRIRSGQPLPSPHELARLFNEQAEL</sequence>
<dbReference type="Proteomes" id="UP000248706">
    <property type="component" value="Unassembled WGS sequence"/>
</dbReference>